<keyword evidence="3" id="KW-1185">Reference proteome</keyword>
<name>A0A8X9AAT7_SALSN</name>
<proteinExistence type="predicted"/>
<dbReference type="PANTHER" id="PTHR44083:SF22">
    <property type="entry name" value="PROTEIN TPR3-LIKE"/>
    <property type="match status" value="1"/>
</dbReference>
<gene>
    <name evidence="2" type="ORF">SASPL_100995</name>
</gene>
<dbReference type="AlphaFoldDB" id="A0A8X9AAT7"/>
<feature type="compositionally biased region" description="Pro residues" evidence="1">
    <location>
        <begin position="65"/>
        <end position="75"/>
    </location>
</feature>
<evidence type="ECO:0000256" key="1">
    <source>
        <dbReference type="SAM" id="MobiDB-lite"/>
    </source>
</evidence>
<evidence type="ECO:0000313" key="2">
    <source>
        <dbReference type="EMBL" id="KAG6436112.1"/>
    </source>
</evidence>
<dbReference type="EMBL" id="PNBA02000001">
    <property type="protein sequence ID" value="KAG6436112.1"/>
    <property type="molecule type" value="Genomic_DNA"/>
</dbReference>
<evidence type="ECO:0000313" key="3">
    <source>
        <dbReference type="Proteomes" id="UP000298416"/>
    </source>
</evidence>
<feature type="region of interest" description="Disordered" evidence="1">
    <location>
        <begin position="55"/>
        <end position="95"/>
    </location>
</feature>
<feature type="compositionally biased region" description="Acidic residues" evidence="1">
    <location>
        <begin position="213"/>
        <end position="228"/>
    </location>
</feature>
<feature type="region of interest" description="Disordered" evidence="1">
    <location>
        <begin position="1"/>
        <end position="29"/>
    </location>
</feature>
<accession>A0A8X9AAT7</accession>
<sequence length="616" mass="66743">MSNRATGRTEPMTGTAAGVIVGGESRSVSTPALDTPALAFEHVLASLARLEARREVTERRAAVAQPPPRPDPDPPYAEWQRGKEDSGRLSAGVHGGSAWDRYEVSAGMTHGRQTTAWDNPAHKMDNRAERHVPESENAWGRREEGPYSHLQHFDHGRLDQPHFDHYLGRQPTAWDNPTHRLENRSRHSDGFDLASPESASSEGTIRNPLSSSFDEDDSGSETESESDASEVRPLAAKPVEETPKSNRKAKSKPAADPGPLERDSSTDPLVTIRNHEALSDQGPLVVFDSISGADALGALAGESRLFVDVKSTEHVNEEEVSQTVISTRCQASRNGPPIEFPSTVERVLDIGSSMTSMDFHPVHEALLLVGKLSGDVEIWDVAAYKKLFRREFVVKSLMEKMDKNHSISVNRVLWSEEDEIVILEGMIEFQNNMANRAGIHAEPLVGSAAGTTRGLEASSSSTDPPYVDFQRGRADPGRQTAIWTSATAVTSMQQLGFGGGPSSLGPQHAALPGASPWDCYGVSAGNNRGRQPTAWVNPDHRHEIHDGRQSTAWDSPWAQHDGGGYSEPVVVELTDMANHGGTYRTEPLATTTAGVVMGAESQSTSSRALDTPSLAF</sequence>
<reference evidence="2" key="1">
    <citation type="submission" date="2018-01" db="EMBL/GenBank/DDBJ databases">
        <authorList>
            <person name="Mao J.F."/>
        </authorList>
    </citation>
    <scope>NUCLEOTIDE SEQUENCE</scope>
    <source>
        <strain evidence="2">Huo1</strain>
        <tissue evidence="2">Leaf</tissue>
    </source>
</reference>
<dbReference type="InterPro" id="IPR027728">
    <property type="entry name" value="Topless_fam"/>
</dbReference>
<dbReference type="Gene3D" id="2.130.10.10">
    <property type="entry name" value="YVTN repeat-like/Quinoprotein amine dehydrogenase"/>
    <property type="match status" value="1"/>
</dbReference>
<protein>
    <submittedName>
        <fullName evidence="2">Uncharacterized protein</fullName>
    </submittedName>
</protein>
<dbReference type="PANTHER" id="PTHR44083">
    <property type="entry name" value="TOPLESS-RELATED PROTEIN 1-RELATED"/>
    <property type="match status" value="1"/>
</dbReference>
<dbReference type="Proteomes" id="UP000298416">
    <property type="component" value="Unassembled WGS sequence"/>
</dbReference>
<feature type="region of interest" description="Disordered" evidence="1">
    <location>
        <begin position="161"/>
        <end position="267"/>
    </location>
</feature>
<reference evidence="2" key="2">
    <citation type="submission" date="2020-08" db="EMBL/GenBank/DDBJ databases">
        <title>Plant Genome Project.</title>
        <authorList>
            <person name="Zhang R.-G."/>
        </authorList>
    </citation>
    <scope>NUCLEOTIDE SEQUENCE</scope>
    <source>
        <strain evidence="2">Huo1</strain>
        <tissue evidence="2">Leaf</tissue>
    </source>
</reference>
<feature type="compositionally biased region" description="Polar residues" evidence="1">
    <location>
        <begin position="197"/>
        <end position="209"/>
    </location>
</feature>
<dbReference type="GO" id="GO:0006355">
    <property type="term" value="P:regulation of DNA-templated transcription"/>
    <property type="evidence" value="ECO:0007669"/>
    <property type="project" value="InterPro"/>
</dbReference>
<feature type="region of interest" description="Disordered" evidence="1">
    <location>
        <begin position="451"/>
        <end position="474"/>
    </location>
</feature>
<comment type="caution">
    <text evidence="2">The sequence shown here is derived from an EMBL/GenBank/DDBJ whole genome shotgun (WGS) entry which is preliminary data.</text>
</comment>
<feature type="compositionally biased region" description="Basic and acidic residues" evidence="1">
    <location>
        <begin position="177"/>
        <end position="190"/>
    </location>
</feature>
<organism evidence="2">
    <name type="scientific">Salvia splendens</name>
    <name type="common">Scarlet sage</name>
    <dbReference type="NCBI Taxonomy" id="180675"/>
    <lineage>
        <taxon>Eukaryota</taxon>
        <taxon>Viridiplantae</taxon>
        <taxon>Streptophyta</taxon>
        <taxon>Embryophyta</taxon>
        <taxon>Tracheophyta</taxon>
        <taxon>Spermatophyta</taxon>
        <taxon>Magnoliopsida</taxon>
        <taxon>eudicotyledons</taxon>
        <taxon>Gunneridae</taxon>
        <taxon>Pentapetalae</taxon>
        <taxon>asterids</taxon>
        <taxon>lamiids</taxon>
        <taxon>Lamiales</taxon>
        <taxon>Lamiaceae</taxon>
        <taxon>Nepetoideae</taxon>
        <taxon>Mentheae</taxon>
        <taxon>Salviinae</taxon>
        <taxon>Salvia</taxon>
        <taxon>Salvia subgen. Calosphace</taxon>
        <taxon>core Calosphace</taxon>
    </lineage>
</organism>
<dbReference type="InterPro" id="IPR015943">
    <property type="entry name" value="WD40/YVTN_repeat-like_dom_sf"/>
</dbReference>